<dbReference type="EMBL" id="JAFITR010000004">
    <property type="protein sequence ID" value="MBN4066521.1"/>
    <property type="molecule type" value="Genomic_DNA"/>
</dbReference>
<protein>
    <recommendedName>
        <fullName evidence="3">Beta-hexosaminidase bacterial type N-terminal domain-containing protein</fullName>
    </recommendedName>
</protein>
<accession>A0ABS3APF1</accession>
<gene>
    <name evidence="1" type="ORF">JYU14_00345</name>
</gene>
<proteinExistence type="predicted"/>
<keyword evidence="2" id="KW-1185">Reference proteome</keyword>
<evidence type="ECO:0000313" key="1">
    <source>
        <dbReference type="EMBL" id="MBN4066521.1"/>
    </source>
</evidence>
<evidence type="ECO:0008006" key="3">
    <source>
        <dbReference type="Google" id="ProtNLM"/>
    </source>
</evidence>
<organism evidence="1 2">
    <name type="scientific">Simkania negevensis</name>
    <dbReference type="NCBI Taxonomy" id="83561"/>
    <lineage>
        <taxon>Bacteria</taxon>
        <taxon>Pseudomonadati</taxon>
        <taxon>Chlamydiota</taxon>
        <taxon>Chlamydiia</taxon>
        <taxon>Parachlamydiales</taxon>
        <taxon>Simkaniaceae</taxon>
        <taxon>Simkania</taxon>
    </lineage>
</organism>
<sequence>MKGEYLVDLEEEWHKLLKGLRGSLPQFKCRIKPGGQGEGFVSFCEDGVLHIEAEGSLAASYACAQLSLAVKSGFLGEHLGLQQPIYPLRPLWIEGGQRVAVTDRTSISFPDCFDDAAFVSPRDSNVLNHFCWKLLQWGYNSVVFGRLDASCHATPQEKRDLRLLFLFLQQCGIKVFVCPTFSSQYDSECPVDGGCYSHVQADLSDLMVQTGSVDGLVWRSRAYAETFMAHPDAEQETRYDLIVKEAAMVKAAVGEKAQLLYFLPTPSYREGRKQAKVIPSLLDDVPENTIVVFSPVAGEFWEDAASWHPVWDALRRIPDTSGTPLMPLVNVGGKGFGECLWPSIPYDTLDFVAGSTKRHAFCGIASVAYSFPMEEGILDCALWTAGQLMWRDIPAVMLSTAWLVATWPGCDYLNIQKTFEEVRCIAIAIEALSCRAKEEAGDEGRQKTLVTASALLARLNLLKQAGPDTDSRVADQVRYFVRDGKRLVFDALQKAKLPLGNVLEGDDLKPAFWTEIRNVTERGIGGSAEVVRLERPNDP</sequence>
<dbReference type="Proteomes" id="UP000722121">
    <property type="component" value="Unassembled WGS sequence"/>
</dbReference>
<name>A0ABS3APF1_9BACT</name>
<comment type="caution">
    <text evidence="1">The sequence shown here is derived from an EMBL/GenBank/DDBJ whole genome shotgun (WGS) entry which is preliminary data.</text>
</comment>
<reference evidence="1 2" key="1">
    <citation type="submission" date="2021-02" db="EMBL/GenBank/DDBJ databases">
        <title>Activity-based single-cell genomes from oceanic crustal fluid captures similar information to metagenomic and metatranscriptomic surveys with orders of magnitude less sampling.</title>
        <authorList>
            <person name="D'Angelo T.S."/>
            <person name="Orcutt B.N."/>
        </authorList>
    </citation>
    <scope>NUCLEOTIDE SEQUENCE [LARGE SCALE GENOMIC DNA]</scope>
    <source>
        <strain evidence="1">AH-315-G07</strain>
    </source>
</reference>
<evidence type="ECO:0000313" key="2">
    <source>
        <dbReference type="Proteomes" id="UP000722121"/>
    </source>
</evidence>